<keyword evidence="10" id="KW-1185">Reference proteome</keyword>
<evidence type="ECO:0000256" key="1">
    <source>
        <dbReference type="ARBA" id="ARBA00004123"/>
    </source>
</evidence>
<keyword evidence="3" id="KW-0677">Repeat</keyword>
<evidence type="ECO:0000256" key="4">
    <source>
        <dbReference type="ARBA" id="ARBA00022884"/>
    </source>
</evidence>
<evidence type="ECO:0000256" key="6">
    <source>
        <dbReference type="PROSITE-ProRule" id="PRU00176"/>
    </source>
</evidence>
<feature type="compositionally biased region" description="Gly residues" evidence="7">
    <location>
        <begin position="232"/>
        <end position="242"/>
    </location>
</feature>
<keyword evidence="2" id="KW-0507">mRNA processing</keyword>
<feature type="compositionally biased region" description="Polar residues" evidence="7">
    <location>
        <begin position="279"/>
        <end position="288"/>
    </location>
</feature>
<feature type="domain" description="RRM" evidence="8">
    <location>
        <begin position="9"/>
        <end position="79"/>
    </location>
</feature>
<reference evidence="9 10" key="1">
    <citation type="submission" date="2024-03" db="EMBL/GenBank/DDBJ databases">
        <authorList>
            <person name="Brejova B."/>
        </authorList>
    </citation>
    <scope>NUCLEOTIDE SEQUENCE [LARGE SCALE GENOMIC DNA]</scope>
    <source>
        <strain evidence="9 10">CBS 14171</strain>
    </source>
</reference>
<dbReference type="InterPro" id="IPR000504">
    <property type="entry name" value="RRM_dom"/>
</dbReference>
<dbReference type="GeneID" id="92206491"/>
<dbReference type="SMART" id="SM00360">
    <property type="entry name" value="RRM"/>
    <property type="match status" value="1"/>
</dbReference>
<dbReference type="Pfam" id="PF00076">
    <property type="entry name" value="RRM_1"/>
    <property type="match status" value="1"/>
</dbReference>
<evidence type="ECO:0000256" key="5">
    <source>
        <dbReference type="ARBA" id="ARBA00023242"/>
    </source>
</evidence>
<evidence type="ECO:0000313" key="10">
    <source>
        <dbReference type="Proteomes" id="UP001497383"/>
    </source>
</evidence>
<evidence type="ECO:0000256" key="3">
    <source>
        <dbReference type="ARBA" id="ARBA00022737"/>
    </source>
</evidence>
<dbReference type="CDD" id="cd00590">
    <property type="entry name" value="RRM_SF"/>
    <property type="match status" value="1"/>
</dbReference>
<proteinExistence type="predicted"/>
<dbReference type="PROSITE" id="PS50102">
    <property type="entry name" value="RRM"/>
    <property type="match status" value="1"/>
</dbReference>
<comment type="subcellular location">
    <subcellularLocation>
        <location evidence="1">Nucleus</location>
    </subcellularLocation>
</comment>
<dbReference type="InterPro" id="IPR012677">
    <property type="entry name" value="Nucleotide-bd_a/b_plait_sf"/>
</dbReference>
<feature type="compositionally biased region" description="Gly residues" evidence="7">
    <location>
        <begin position="250"/>
        <end position="261"/>
    </location>
</feature>
<protein>
    <recommendedName>
        <fullName evidence="8">RRM domain-containing protein</fullName>
    </recommendedName>
</protein>
<dbReference type="PANTHER" id="PTHR23003">
    <property type="entry name" value="RNA RECOGNITION MOTIF RRM DOMAIN CONTAINING PROTEIN"/>
    <property type="match status" value="1"/>
</dbReference>
<dbReference type="InterPro" id="IPR050374">
    <property type="entry name" value="RRT5_SRSF_SR"/>
</dbReference>
<name>A0ABP0ZIV0_9ASCO</name>
<evidence type="ECO:0000256" key="2">
    <source>
        <dbReference type="ARBA" id="ARBA00022664"/>
    </source>
</evidence>
<feature type="region of interest" description="Disordered" evidence="7">
    <location>
        <begin position="159"/>
        <end position="297"/>
    </location>
</feature>
<organism evidence="9 10">
    <name type="scientific">Lodderomyces beijingensis</name>
    <dbReference type="NCBI Taxonomy" id="1775926"/>
    <lineage>
        <taxon>Eukaryota</taxon>
        <taxon>Fungi</taxon>
        <taxon>Dikarya</taxon>
        <taxon>Ascomycota</taxon>
        <taxon>Saccharomycotina</taxon>
        <taxon>Pichiomycetes</taxon>
        <taxon>Debaryomycetaceae</taxon>
        <taxon>Candida/Lodderomyces clade</taxon>
        <taxon>Lodderomyces</taxon>
    </lineage>
</organism>
<dbReference type="RefSeq" id="XP_066828233.1">
    <property type="nucleotide sequence ID" value="XM_066971167.1"/>
</dbReference>
<keyword evidence="5" id="KW-0539">Nucleus</keyword>
<dbReference type="Proteomes" id="UP001497383">
    <property type="component" value="Chromosome 2"/>
</dbReference>
<dbReference type="InterPro" id="IPR035979">
    <property type="entry name" value="RBD_domain_sf"/>
</dbReference>
<dbReference type="EMBL" id="OZ022406">
    <property type="protein sequence ID" value="CAK9436773.1"/>
    <property type="molecule type" value="Genomic_DNA"/>
</dbReference>
<dbReference type="SUPFAM" id="SSF54928">
    <property type="entry name" value="RNA-binding domain, RBD"/>
    <property type="match status" value="1"/>
</dbReference>
<evidence type="ECO:0000256" key="7">
    <source>
        <dbReference type="SAM" id="MobiDB-lite"/>
    </source>
</evidence>
<gene>
    <name evidence="9" type="ORF">LODBEIA_P12950</name>
</gene>
<evidence type="ECO:0000259" key="8">
    <source>
        <dbReference type="PROSITE" id="PS50102"/>
    </source>
</evidence>
<evidence type="ECO:0000313" key="9">
    <source>
        <dbReference type="EMBL" id="CAK9436773.1"/>
    </source>
</evidence>
<feature type="compositionally biased region" description="Gly residues" evidence="7">
    <location>
        <begin position="178"/>
        <end position="224"/>
    </location>
</feature>
<keyword evidence="4 6" id="KW-0694">RNA-binding</keyword>
<sequence>MSRPNQPTKQLFVRPIRYETTPEELESHFAQAAPVIGSRLMEGYAFVSFENEEDATLALEKFIDTDFNGDILQIEYAKERKEDTRGKFRMKLLGLPEGTAWQDVKDFVRDKTDFQPSFVKVFRDYDNGETICNMEFQSGEELEKAIPLLDKAEYNEVTVSAEEDTSPYVPPPRRGGFRGRGGYDGGFRGGRGGFGDRGGFRGGRGGGFGDRGGFRGGFRGGRGGFGDRDGGFRGGFRGGRGGFGDRDGGFRGGRGGGPGGYGDRDGGFRGGRGGYDRGNSYNERQGSYNRERSPNRF</sequence>
<dbReference type="Gene3D" id="3.30.70.330">
    <property type="match status" value="1"/>
</dbReference>
<dbReference type="PANTHER" id="PTHR23003:SF62">
    <property type="entry name" value="SERINE_ARGININE (SR)-TYPE SHUTTLING MRNA BINDING PROTEIN NPL3"/>
    <property type="match status" value="1"/>
</dbReference>
<accession>A0ABP0ZIV0</accession>